<evidence type="ECO:0000256" key="4">
    <source>
        <dbReference type="ARBA" id="ARBA00022692"/>
    </source>
</evidence>
<evidence type="ECO:0000256" key="6">
    <source>
        <dbReference type="ARBA" id="ARBA00023136"/>
    </source>
</evidence>
<keyword evidence="4 7" id="KW-0812">Transmembrane</keyword>
<proteinExistence type="inferred from homology"/>
<comment type="subcellular location">
    <subcellularLocation>
        <location evidence="1">Cell membrane</location>
        <topology evidence="1">Multi-pass membrane protein</topology>
    </subcellularLocation>
</comment>
<keyword evidence="6 7" id="KW-0472">Membrane</keyword>
<dbReference type="GO" id="GO:0005886">
    <property type="term" value="C:plasma membrane"/>
    <property type="evidence" value="ECO:0007669"/>
    <property type="project" value="UniProtKB-SubCell"/>
</dbReference>
<evidence type="ECO:0000313" key="8">
    <source>
        <dbReference type="EMBL" id="PFS07763.1"/>
    </source>
</evidence>
<feature type="transmembrane region" description="Helical" evidence="7">
    <location>
        <begin position="82"/>
        <end position="108"/>
    </location>
</feature>
<dbReference type="AlphaFoldDB" id="A0AA44QF67"/>
<evidence type="ECO:0000256" key="1">
    <source>
        <dbReference type="ARBA" id="ARBA00004651"/>
    </source>
</evidence>
<comment type="caution">
    <text evidence="8">The sequence shown here is derived from an EMBL/GenBank/DDBJ whole genome shotgun (WGS) entry which is preliminary data.</text>
</comment>
<dbReference type="InterPro" id="IPR005524">
    <property type="entry name" value="DUF318"/>
</dbReference>
<evidence type="ECO:0000256" key="3">
    <source>
        <dbReference type="ARBA" id="ARBA00022475"/>
    </source>
</evidence>
<evidence type="ECO:0000256" key="7">
    <source>
        <dbReference type="SAM" id="Phobius"/>
    </source>
</evidence>
<accession>A0AA44QF67</accession>
<feature type="transmembrane region" description="Helical" evidence="7">
    <location>
        <begin position="114"/>
        <end position="136"/>
    </location>
</feature>
<evidence type="ECO:0000256" key="5">
    <source>
        <dbReference type="ARBA" id="ARBA00022989"/>
    </source>
</evidence>
<dbReference type="Pfam" id="PF03773">
    <property type="entry name" value="ArsP_1"/>
    <property type="match status" value="1"/>
</dbReference>
<name>A0AA44QF67_BACCE</name>
<dbReference type="EMBL" id="NVBO01000011">
    <property type="protein sequence ID" value="PFS07763.1"/>
    <property type="molecule type" value="Genomic_DNA"/>
</dbReference>
<keyword evidence="3" id="KW-1003">Cell membrane</keyword>
<reference evidence="8 9" key="1">
    <citation type="submission" date="2017-09" db="EMBL/GenBank/DDBJ databases">
        <title>Large-scale bioinformatics analysis of Bacillus genomes uncovers conserved roles of natural products in bacterial physiology.</title>
        <authorList>
            <consortium name="Agbiome Team Llc"/>
            <person name="Bleich R.M."/>
            <person name="Grubbs K.J."/>
            <person name="Santa Maria K.C."/>
            <person name="Allen S.E."/>
            <person name="Farag S."/>
            <person name="Shank E.A."/>
            <person name="Bowers A."/>
        </authorList>
    </citation>
    <scope>NUCLEOTIDE SEQUENCE [LARGE SCALE GENOMIC DNA]</scope>
    <source>
        <strain evidence="8 9">AFS067272</strain>
    </source>
</reference>
<sequence>MGGDDMNELKRYRFFFILLLGLVILTFINQPLGWNALQLTGKSILDMLFLLPPVLLFVGLLDQWVKKETLIKYMGKKSGIYGILFSLLLGGIAAGPLYVAFPIAALLLKKGASIRYIVFFLGVWTTAKLPVIVYEFSSFGAKFTLIHICFGLLFFYLIGIIYEKFYDTRQLLKYDITKEI</sequence>
<feature type="transmembrane region" description="Helical" evidence="7">
    <location>
        <begin position="44"/>
        <end position="61"/>
    </location>
</feature>
<feature type="transmembrane region" description="Helical" evidence="7">
    <location>
        <begin position="143"/>
        <end position="162"/>
    </location>
</feature>
<feature type="transmembrane region" description="Helical" evidence="7">
    <location>
        <begin position="12"/>
        <end position="32"/>
    </location>
</feature>
<gene>
    <name evidence="8" type="ORF">COK38_01180</name>
</gene>
<organism evidence="8 9">
    <name type="scientific">Bacillus cereus</name>
    <dbReference type="NCBI Taxonomy" id="1396"/>
    <lineage>
        <taxon>Bacteria</taxon>
        <taxon>Bacillati</taxon>
        <taxon>Bacillota</taxon>
        <taxon>Bacilli</taxon>
        <taxon>Bacillales</taxon>
        <taxon>Bacillaceae</taxon>
        <taxon>Bacillus</taxon>
        <taxon>Bacillus cereus group</taxon>
    </lineage>
</organism>
<dbReference type="Proteomes" id="UP000226357">
    <property type="component" value="Unassembled WGS sequence"/>
</dbReference>
<evidence type="ECO:0000256" key="2">
    <source>
        <dbReference type="ARBA" id="ARBA00006386"/>
    </source>
</evidence>
<keyword evidence="5 7" id="KW-1133">Transmembrane helix</keyword>
<evidence type="ECO:0000313" key="9">
    <source>
        <dbReference type="Proteomes" id="UP000226357"/>
    </source>
</evidence>
<comment type="similarity">
    <text evidence="2">Belongs to the UPF0718 family.</text>
</comment>
<evidence type="ECO:0008006" key="10">
    <source>
        <dbReference type="Google" id="ProtNLM"/>
    </source>
</evidence>
<protein>
    <recommendedName>
        <fullName evidence="10">Permease</fullName>
    </recommendedName>
</protein>